<reference evidence="2 3" key="1">
    <citation type="journal article" date="2013" name="Genome Announc.">
        <title>Draft Genome Sequence of Indibacter alkaliphilus Strain LW1T, Isolated from Lonar Lake, a Haloalkaline Lake in the Buldana District of Maharashtra, India.</title>
        <authorList>
            <person name="Singh A."/>
            <person name="Kumar Jangir P."/>
            <person name="Sharma R."/>
            <person name="Singh A."/>
            <person name="Kumar Pinnaka A."/>
            <person name="Shivaji S."/>
        </authorList>
    </citation>
    <scope>NUCLEOTIDE SEQUENCE [LARGE SCALE GENOMIC DNA]</scope>
    <source>
        <strain evidence="3">CCUG 57479 / KCTC 22604 / LW1</strain>
    </source>
</reference>
<sequence length="139" mass="15811">MNRKELEAFRKAYQKAAKKSIKANNGKGKPIEEQSDWVWFDRDSIQKLLDMTDPKTGGIKIYFGQYDKENVEMLPHDRKNREEYVGRVSVALVACDKTEKEYKDIYSELSSETEPESLKSDGGISPMNAGELCPPSCNP</sequence>
<dbReference type="AlphaFoldDB" id="S2D9L5"/>
<proteinExistence type="predicted"/>
<feature type="region of interest" description="Disordered" evidence="1">
    <location>
        <begin position="106"/>
        <end position="139"/>
    </location>
</feature>
<accession>S2D9L5</accession>
<name>S2D9L5_INDAL</name>
<evidence type="ECO:0000313" key="3">
    <source>
        <dbReference type="Proteomes" id="UP000006073"/>
    </source>
</evidence>
<dbReference type="STRING" id="1189612.A33Q_2540"/>
<protein>
    <submittedName>
        <fullName evidence="2">Uncharacterized protein</fullName>
    </submittedName>
</protein>
<dbReference type="EMBL" id="ALWO02000036">
    <property type="protein sequence ID" value="EOZ95947.1"/>
    <property type="molecule type" value="Genomic_DNA"/>
</dbReference>
<evidence type="ECO:0000313" key="2">
    <source>
        <dbReference type="EMBL" id="EOZ95947.1"/>
    </source>
</evidence>
<comment type="caution">
    <text evidence="2">The sequence shown here is derived from an EMBL/GenBank/DDBJ whole genome shotgun (WGS) entry which is preliminary data.</text>
</comment>
<dbReference type="OrthoDB" id="838788at2"/>
<dbReference type="Proteomes" id="UP000006073">
    <property type="component" value="Unassembled WGS sequence"/>
</dbReference>
<evidence type="ECO:0000256" key="1">
    <source>
        <dbReference type="SAM" id="MobiDB-lite"/>
    </source>
</evidence>
<keyword evidence="3" id="KW-1185">Reference proteome</keyword>
<organism evidence="2 3">
    <name type="scientific">Indibacter alkaliphilus (strain CCUG 57479 / KCTC 22604 / LW1)</name>
    <dbReference type="NCBI Taxonomy" id="1189612"/>
    <lineage>
        <taxon>Bacteria</taxon>
        <taxon>Pseudomonadati</taxon>
        <taxon>Bacteroidota</taxon>
        <taxon>Cytophagia</taxon>
        <taxon>Cytophagales</taxon>
        <taxon>Cyclobacteriaceae</taxon>
    </lineage>
</organism>
<gene>
    <name evidence="2" type="ORF">A33Q_2540</name>
</gene>
<dbReference type="RefSeq" id="WP_009034920.1">
    <property type="nucleotide sequence ID" value="NZ_ALWO02000036.1"/>
</dbReference>